<evidence type="ECO:0000256" key="2">
    <source>
        <dbReference type="SAM" id="Phobius"/>
    </source>
</evidence>
<reference evidence="3" key="1">
    <citation type="journal article" date="2014" name="Front. Microbiol.">
        <title>High frequency of phylogenetically diverse reductive dehalogenase-homologous genes in deep subseafloor sedimentary metagenomes.</title>
        <authorList>
            <person name="Kawai M."/>
            <person name="Futagami T."/>
            <person name="Toyoda A."/>
            <person name="Takaki Y."/>
            <person name="Nishi S."/>
            <person name="Hori S."/>
            <person name="Arai W."/>
            <person name="Tsubouchi T."/>
            <person name="Morono Y."/>
            <person name="Uchiyama I."/>
            <person name="Ito T."/>
            <person name="Fujiyama A."/>
            <person name="Inagaki F."/>
            <person name="Takami H."/>
        </authorList>
    </citation>
    <scope>NUCLEOTIDE SEQUENCE</scope>
    <source>
        <strain evidence="3">Expedition CK06-06</strain>
    </source>
</reference>
<evidence type="ECO:0000256" key="1">
    <source>
        <dbReference type="SAM" id="MobiDB-lite"/>
    </source>
</evidence>
<dbReference type="AlphaFoldDB" id="X1FIM5"/>
<gene>
    <name evidence="3" type="ORF">S03H2_06922</name>
</gene>
<feature type="compositionally biased region" description="Polar residues" evidence="1">
    <location>
        <begin position="1"/>
        <end position="10"/>
    </location>
</feature>
<keyword evidence="2" id="KW-0472">Membrane</keyword>
<keyword evidence="2" id="KW-1133">Transmembrane helix</keyword>
<accession>X1FIM5</accession>
<feature type="non-terminal residue" evidence="3">
    <location>
        <position position="45"/>
    </location>
</feature>
<evidence type="ECO:0000313" key="3">
    <source>
        <dbReference type="EMBL" id="GAH20628.1"/>
    </source>
</evidence>
<name>X1FIM5_9ZZZZ</name>
<proteinExistence type="predicted"/>
<keyword evidence="2" id="KW-0812">Transmembrane</keyword>
<feature type="region of interest" description="Disordered" evidence="1">
    <location>
        <begin position="1"/>
        <end position="24"/>
    </location>
</feature>
<protein>
    <submittedName>
        <fullName evidence="3">Uncharacterized protein</fullName>
    </submittedName>
</protein>
<organism evidence="3">
    <name type="scientific">marine sediment metagenome</name>
    <dbReference type="NCBI Taxonomy" id="412755"/>
    <lineage>
        <taxon>unclassified sequences</taxon>
        <taxon>metagenomes</taxon>
        <taxon>ecological metagenomes</taxon>
    </lineage>
</organism>
<dbReference type="EMBL" id="BARU01003117">
    <property type="protein sequence ID" value="GAH20628.1"/>
    <property type="molecule type" value="Genomic_DNA"/>
</dbReference>
<sequence>MADDNNSSVKNCRDRRGMKGNGGSGMAGAAYFTAFIGAAVYYIQQ</sequence>
<feature type="transmembrane region" description="Helical" evidence="2">
    <location>
        <begin position="23"/>
        <end position="43"/>
    </location>
</feature>
<comment type="caution">
    <text evidence="3">The sequence shown here is derived from an EMBL/GenBank/DDBJ whole genome shotgun (WGS) entry which is preliminary data.</text>
</comment>